<evidence type="ECO:0000256" key="1">
    <source>
        <dbReference type="SAM" id="SignalP"/>
    </source>
</evidence>
<dbReference type="PROSITE" id="PS50848">
    <property type="entry name" value="START"/>
    <property type="match status" value="1"/>
</dbReference>
<feature type="domain" description="START" evidence="2">
    <location>
        <begin position="25"/>
        <end position="205"/>
    </location>
</feature>
<sequence length="216" mass="24438">MLKKLFFAVLLLCITFATASAQNKWTLKSDKDGIKIYTSPVENSKFKALRIECNFQSTLTQMVAALLDLKTRTEWIYHTKSIHLVKEVSPTDLYYYSEISLPWPAQNRDFVAHLVTKQNEETKVVTMDGPVASGLVPEKDGIVRVKSSLSQWVIVPLNKNEVKVEYTIAAEPGGNIPAWLVNMFASEGPTQSFKALKLQLKKAQYKNAHLPFIKNY</sequence>
<proteinExistence type="predicted"/>
<protein>
    <submittedName>
        <fullName evidence="3">Lipid-binding protein</fullName>
    </submittedName>
</protein>
<dbReference type="OrthoDB" id="5734556at2"/>
<feature type="chain" id="PRO_5020390569" evidence="1">
    <location>
        <begin position="20"/>
        <end position="216"/>
    </location>
</feature>
<dbReference type="EMBL" id="SEWG01000001">
    <property type="protein sequence ID" value="RYU91949.1"/>
    <property type="molecule type" value="Genomic_DNA"/>
</dbReference>
<reference evidence="3 4" key="1">
    <citation type="submission" date="2019-02" db="EMBL/GenBank/DDBJ databases">
        <title>Bacterial novel species Mucilaginibacter sp. 17JY9-4 isolated from soil.</title>
        <authorList>
            <person name="Jung H.-Y."/>
        </authorList>
    </citation>
    <scope>NUCLEOTIDE SEQUENCE [LARGE SCALE GENOMIC DNA]</scope>
    <source>
        <strain evidence="3 4">17JY9-4</strain>
    </source>
</reference>
<dbReference type="Gene3D" id="3.30.530.20">
    <property type="match status" value="1"/>
</dbReference>
<comment type="caution">
    <text evidence="3">The sequence shown here is derived from an EMBL/GenBank/DDBJ whole genome shotgun (WGS) entry which is preliminary data.</text>
</comment>
<evidence type="ECO:0000313" key="4">
    <source>
        <dbReference type="Proteomes" id="UP000293331"/>
    </source>
</evidence>
<evidence type="ECO:0000313" key="3">
    <source>
        <dbReference type="EMBL" id="RYU91949.1"/>
    </source>
</evidence>
<name>A0A4Q5LRH5_9SPHI</name>
<dbReference type="SUPFAM" id="SSF55961">
    <property type="entry name" value="Bet v1-like"/>
    <property type="match status" value="1"/>
</dbReference>
<dbReference type="InterPro" id="IPR028347">
    <property type="entry name" value="START_dom_prot"/>
</dbReference>
<dbReference type="InterPro" id="IPR051213">
    <property type="entry name" value="START_lipid_transfer"/>
</dbReference>
<keyword evidence="4" id="KW-1185">Reference proteome</keyword>
<dbReference type="InterPro" id="IPR023393">
    <property type="entry name" value="START-like_dom_sf"/>
</dbReference>
<dbReference type="GO" id="GO:0005737">
    <property type="term" value="C:cytoplasm"/>
    <property type="evidence" value="ECO:0007669"/>
    <property type="project" value="UniProtKB-ARBA"/>
</dbReference>
<dbReference type="PANTHER" id="PTHR19308">
    <property type="entry name" value="PHOSPHATIDYLCHOLINE TRANSFER PROTEIN"/>
    <property type="match status" value="1"/>
</dbReference>
<keyword evidence="1" id="KW-0732">Signal</keyword>
<dbReference type="GO" id="GO:0008289">
    <property type="term" value="F:lipid binding"/>
    <property type="evidence" value="ECO:0007669"/>
    <property type="project" value="InterPro"/>
</dbReference>
<dbReference type="RefSeq" id="WP_129875284.1">
    <property type="nucleotide sequence ID" value="NZ_SEWG01000001.1"/>
</dbReference>
<feature type="signal peptide" evidence="1">
    <location>
        <begin position="1"/>
        <end position="19"/>
    </location>
</feature>
<dbReference type="AlphaFoldDB" id="A0A4Q5LRH5"/>
<dbReference type="PANTHER" id="PTHR19308:SF14">
    <property type="entry name" value="START DOMAIN-CONTAINING PROTEIN"/>
    <property type="match status" value="1"/>
</dbReference>
<organism evidence="3 4">
    <name type="scientific">Mucilaginibacter terrigena</name>
    <dbReference type="NCBI Taxonomy" id="2492395"/>
    <lineage>
        <taxon>Bacteria</taxon>
        <taxon>Pseudomonadati</taxon>
        <taxon>Bacteroidota</taxon>
        <taxon>Sphingobacteriia</taxon>
        <taxon>Sphingobacteriales</taxon>
        <taxon>Sphingobacteriaceae</taxon>
        <taxon>Mucilaginibacter</taxon>
    </lineage>
</organism>
<gene>
    <name evidence="3" type="ORF">EWM62_00470</name>
</gene>
<evidence type="ECO:0000259" key="2">
    <source>
        <dbReference type="PROSITE" id="PS50848"/>
    </source>
</evidence>
<accession>A0A4Q5LRH5</accession>
<dbReference type="InterPro" id="IPR002913">
    <property type="entry name" value="START_lipid-bd_dom"/>
</dbReference>
<dbReference type="PIRSF" id="PIRSF039033">
    <property type="entry name" value="START_dom"/>
    <property type="match status" value="1"/>
</dbReference>
<dbReference type="Pfam" id="PF01852">
    <property type="entry name" value="START"/>
    <property type="match status" value="1"/>
</dbReference>
<dbReference type="Proteomes" id="UP000293331">
    <property type="component" value="Unassembled WGS sequence"/>
</dbReference>